<evidence type="ECO:0000313" key="1">
    <source>
        <dbReference type="EMBL" id="KAI4321711.1"/>
    </source>
</evidence>
<gene>
    <name evidence="1" type="ORF">MLD38_035060</name>
</gene>
<name>A0ACB9MCG0_9MYRT</name>
<reference evidence="2" key="1">
    <citation type="journal article" date="2023" name="Front. Plant Sci.">
        <title>Chromosomal-level genome assembly of Melastoma candidum provides insights into trichome evolution.</title>
        <authorList>
            <person name="Zhong Y."/>
            <person name="Wu W."/>
            <person name="Sun C."/>
            <person name="Zou P."/>
            <person name="Liu Y."/>
            <person name="Dai S."/>
            <person name="Zhou R."/>
        </authorList>
    </citation>
    <scope>NUCLEOTIDE SEQUENCE [LARGE SCALE GENOMIC DNA]</scope>
</reference>
<accession>A0ACB9MCG0</accession>
<keyword evidence="2" id="KW-1185">Reference proteome</keyword>
<dbReference type="EMBL" id="CM042889">
    <property type="protein sequence ID" value="KAI4321711.1"/>
    <property type="molecule type" value="Genomic_DNA"/>
</dbReference>
<evidence type="ECO:0000313" key="2">
    <source>
        <dbReference type="Proteomes" id="UP001057402"/>
    </source>
</evidence>
<sequence>MSNAVANGLAGAGGGIIAQIITYPLQTVNTRQQTERVAKKGLKDLDGSGKNDSSVVKRPAGGTILQILQVIKTEGWGGLYSGLKPSLLGTAASQGVYYYFYQVFKNRAEAIAASRKLKGRGDGTVGMFSWLVVAALAGSLNVLLTNPIWVLVTRMQTQTQAERKITERKKEALLIKASESGWDDSTLEAKLAELESVKPRPYGTLHAAREVYGEAGLAGFWKGIIPTLIMVCNPSIQFMIYETSLKNLKARRATNKKNAKDVSAWEVFLLGALAKLGATIATYPLLVVKSRLQAKQEIGGNVALRYTGTFDAIIKMIRYEGLAGFYKGMSTKIVQSVFAASVLFMLKEELVKAYMLLADRGPKVMSNNIKRITVHR</sequence>
<protein>
    <submittedName>
        <fullName evidence="1">Uncharacterized protein</fullName>
    </submittedName>
</protein>
<comment type="caution">
    <text evidence="1">The sequence shown here is derived from an EMBL/GenBank/DDBJ whole genome shotgun (WGS) entry which is preliminary data.</text>
</comment>
<proteinExistence type="predicted"/>
<dbReference type="Proteomes" id="UP001057402">
    <property type="component" value="Chromosome 10"/>
</dbReference>
<organism evidence="1 2">
    <name type="scientific">Melastoma candidum</name>
    <dbReference type="NCBI Taxonomy" id="119954"/>
    <lineage>
        <taxon>Eukaryota</taxon>
        <taxon>Viridiplantae</taxon>
        <taxon>Streptophyta</taxon>
        <taxon>Embryophyta</taxon>
        <taxon>Tracheophyta</taxon>
        <taxon>Spermatophyta</taxon>
        <taxon>Magnoliopsida</taxon>
        <taxon>eudicotyledons</taxon>
        <taxon>Gunneridae</taxon>
        <taxon>Pentapetalae</taxon>
        <taxon>rosids</taxon>
        <taxon>malvids</taxon>
        <taxon>Myrtales</taxon>
        <taxon>Melastomataceae</taxon>
        <taxon>Melastomatoideae</taxon>
        <taxon>Melastomateae</taxon>
        <taxon>Melastoma</taxon>
    </lineage>
</organism>